<reference evidence="7 8" key="1">
    <citation type="submission" date="2024-05" db="EMBL/GenBank/DDBJ databases">
        <title>Genome sequencing and assembly of Indian major carp, Cirrhinus mrigala (Hamilton, 1822).</title>
        <authorList>
            <person name="Mohindra V."/>
            <person name="Chowdhury L.M."/>
            <person name="Lal K."/>
            <person name="Jena J.K."/>
        </authorList>
    </citation>
    <scope>NUCLEOTIDE SEQUENCE [LARGE SCALE GENOMIC DNA]</scope>
    <source>
        <strain evidence="7">CM1030</strain>
        <tissue evidence="7">Blood</tissue>
    </source>
</reference>
<dbReference type="Pfam" id="PF05934">
    <property type="entry name" value="MCLC"/>
    <property type="match status" value="1"/>
</dbReference>
<dbReference type="InterPro" id="IPR009231">
    <property type="entry name" value="Chloride_chnl_CLIC-like"/>
</dbReference>
<evidence type="ECO:0000256" key="4">
    <source>
        <dbReference type="ARBA" id="ARBA00022692"/>
    </source>
</evidence>
<evidence type="ECO:0000313" key="7">
    <source>
        <dbReference type="EMBL" id="KAL0160033.1"/>
    </source>
</evidence>
<comment type="subcellular location">
    <subcellularLocation>
        <location evidence="1">Membrane</location>
        <topology evidence="1">Multi-pass membrane protein</topology>
    </subcellularLocation>
</comment>
<dbReference type="GO" id="GO:0016020">
    <property type="term" value="C:membrane"/>
    <property type="evidence" value="ECO:0007669"/>
    <property type="project" value="UniProtKB-SubCell"/>
</dbReference>
<name>A0ABD0NE69_CIRMR</name>
<evidence type="ECO:0000256" key="1">
    <source>
        <dbReference type="ARBA" id="ARBA00004141"/>
    </source>
</evidence>
<comment type="similarity">
    <text evidence="2">Belongs to the chloride channel MCLC family.</text>
</comment>
<accession>A0ABD0NE69</accession>
<evidence type="ECO:0000256" key="2">
    <source>
        <dbReference type="ARBA" id="ARBA00005944"/>
    </source>
</evidence>
<keyword evidence="5" id="KW-1133">Transmembrane helix</keyword>
<protein>
    <recommendedName>
        <fullName evidence="3">Chloride channel CLIC-like protein 1</fullName>
    </recommendedName>
</protein>
<dbReference type="Proteomes" id="UP001529510">
    <property type="component" value="Unassembled WGS sequence"/>
</dbReference>
<dbReference type="PANTHER" id="PTHR34093:SF1">
    <property type="entry name" value="CHLORIDE CHANNEL CLIC-LIKE PROTEIN 1"/>
    <property type="match status" value="1"/>
</dbReference>
<evidence type="ECO:0000256" key="3">
    <source>
        <dbReference type="ARBA" id="ARBA00015571"/>
    </source>
</evidence>
<dbReference type="AlphaFoldDB" id="A0ABD0NE69"/>
<feature type="non-terminal residue" evidence="7">
    <location>
        <position position="68"/>
    </location>
</feature>
<gene>
    <name evidence="7" type="ORF">M9458_043758</name>
</gene>
<keyword evidence="4" id="KW-0812">Transmembrane</keyword>
<evidence type="ECO:0000313" key="8">
    <source>
        <dbReference type="Proteomes" id="UP001529510"/>
    </source>
</evidence>
<comment type="caution">
    <text evidence="7">The sequence shown here is derived from an EMBL/GenBank/DDBJ whole genome shotgun (WGS) entry which is preliminary data.</text>
</comment>
<dbReference type="EMBL" id="JAMKFB020000022">
    <property type="protein sequence ID" value="KAL0160033.1"/>
    <property type="molecule type" value="Genomic_DNA"/>
</dbReference>
<evidence type="ECO:0000256" key="5">
    <source>
        <dbReference type="ARBA" id="ARBA00022989"/>
    </source>
</evidence>
<keyword evidence="8" id="KW-1185">Reference proteome</keyword>
<proteinExistence type="inferred from homology"/>
<keyword evidence="6" id="KW-0472">Membrane</keyword>
<dbReference type="PANTHER" id="PTHR34093">
    <property type="entry name" value="CHLORIDE CHANNEL CLIC-LIKE PROTEIN 1"/>
    <property type="match status" value="1"/>
</dbReference>
<sequence length="68" mass="8036">MHYDAEVKLSKQSLVEIQKFLNEENNWTTGAMDEALSQILVRIKLHDYETQKWRFEDTFCVDADTALK</sequence>
<evidence type="ECO:0000256" key="6">
    <source>
        <dbReference type="ARBA" id="ARBA00023136"/>
    </source>
</evidence>
<organism evidence="7 8">
    <name type="scientific">Cirrhinus mrigala</name>
    <name type="common">Mrigala</name>
    <dbReference type="NCBI Taxonomy" id="683832"/>
    <lineage>
        <taxon>Eukaryota</taxon>
        <taxon>Metazoa</taxon>
        <taxon>Chordata</taxon>
        <taxon>Craniata</taxon>
        <taxon>Vertebrata</taxon>
        <taxon>Euteleostomi</taxon>
        <taxon>Actinopterygii</taxon>
        <taxon>Neopterygii</taxon>
        <taxon>Teleostei</taxon>
        <taxon>Ostariophysi</taxon>
        <taxon>Cypriniformes</taxon>
        <taxon>Cyprinidae</taxon>
        <taxon>Labeoninae</taxon>
        <taxon>Labeonini</taxon>
        <taxon>Cirrhinus</taxon>
    </lineage>
</organism>